<dbReference type="CDD" id="cd00268">
    <property type="entry name" value="DEADc"/>
    <property type="match status" value="1"/>
</dbReference>
<dbReference type="InterPro" id="IPR001650">
    <property type="entry name" value="Helicase_C-like"/>
</dbReference>
<dbReference type="InterPro" id="IPR044742">
    <property type="entry name" value="DEAD/DEAH_RhlB"/>
</dbReference>
<comment type="similarity">
    <text evidence="2">Belongs to the DEAD box helicase family. DDX5/DBP2 subfamily.</text>
</comment>
<feature type="region of interest" description="Disordered" evidence="14">
    <location>
        <begin position="563"/>
        <end position="608"/>
    </location>
</feature>
<gene>
    <name evidence="18" type="ORF">QTG54_004029</name>
</gene>
<evidence type="ECO:0000256" key="8">
    <source>
        <dbReference type="ARBA" id="ARBA00022806"/>
    </source>
</evidence>
<feature type="short sequence motif" description="Q motif" evidence="12">
    <location>
        <begin position="136"/>
        <end position="164"/>
    </location>
</feature>
<dbReference type="GO" id="GO:0003676">
    <property type="term" value="F:nucleic acid binding"/>
    <property type="evidence" value="ECO:0007669"/>
    <property type="project" value="InterPro"/>
</dbReference>
<evidence type="ECO:0000313" key="18">
    <source>
        <dbReference type="EMBL" id="KAK1744738.1"/>
    </source>
</evidence>
<feature type="domain" description="DEAD-box RNA helicase Q" evidence="17">
    <location>
        <begin position="136"/>
        <end position="164"/>
    </location>
</feature>
<dbReference type="FunFam" id="3.40.50.300:FF:000008">
    <property type="entry name" value="ATP-dependent RNA helicase RhlB"/>
    <property type="match status" value="1"/>
</dbReference>
<evidence type="ECO:0000259" key="17">
    <source>
        <dbReference type="PROSITE" id="PS51195"/>
    </source>
</evidence>
<evidence type="ECO:0000259" key="16">
    <source>
        <dbReference type="PROSITE" id="PS51194"/>
    </source>
</evidence>
<evidence type="ECO:0000256" key="2">
    <source>
        <dbReference type="ARBA" id="ARBA00009334"/>
    </source>
</evidence>
<keyword evidence="19" id="KW-1185">Reference proteome</keyword>
<organism evidence="18 19">
    <name type="scientific">Skeletonema marinoi</name>
    <dbReference type="NCBI Taxonomy" id="267567"/>
    <lineage>
        <taxon>Eukaryota</taxon>
        <taxon>Sar</taxon>
        <taxon>Stramenopiles</taxon>
        <taxon>Ochrophyta</taxon>
        <taxon>Bacillariophyta</taxon>
        <taxon>Coscinodiscophyceae</taxon>
        <taxon>Thalassiosirophycidae</taxon>
        <taxon>Thalassiosirales</taxon>
        <taxon>Skeletonemataceae</taxon>
        <taxon>Skeletonema</taxon>
        <taxon>Skeletonema marinoi-dohrnii complex</taxon>
    </lineage>
</organism>
<dbReference type="SMART" id="SM00490">
    <property type="entry name" value="HELICc"/>
    <property type="match status" value="1"/>
</dbReference>
<evidence type="ECO:0000256" key="1">
    <source>
        <dbReference type="ARBA" id="ARBA00004604"/>
    </source>
</evidence>
<dbReference type="GO" id="GO:0016787">
    <property type="term" value="F:hydrolase activity"/>
    <property type="evidence" value="ECO:0007669"/>
    <property type="project" value="UniProtKB-KW"/>
</dbReference>
<proteinExistence type="inferred from homology"/>
<keyword evidence="8 13" id="KW-0347">Helicase</keyword>
<evidence type="ECO:0000313" key="19">
    <source>
        <dbReference type="Proteomes" id="UP001224775"/>
    </source>
</evidence>
<protein>
    <recommendedName>
        <fullName evidence="3">RNA helicase</fullName>
        <ecNumber evidence="3">3.6.4.13</ecNumber>
    </recommendedName>
</protein>
<dbReference type="InterPro" id="IPR011545">
    <property type="entry name" value="DEAD/DEAH_box_helicase_dom"/>
</dbReference>
<evidence type="ECO:0000256" key="12">
    <source>
        <dbReference type="PROSITE-ProRule" id="PRU00552"/>
    </source>
</evidence>
<evidence type="ECO:0000256" key="10">
    <source>
        <dbReference type="ARBA" id="ARBA00023242"/>
    </source>
</evidence>
<dbReference type="EC" id="3.6.4.13" evidence="3"/>
<dbReference type="InterPro" id="IPR027417">
    <property type="entry name" value="P-loop_NTPase"/>
</dbReference>
<evidence type="ECO:0000256" key="6">
    <source>
        <dbReference type="ARBA" id="ARBA00022741"/>
    </source>
</evidence>
<dbReference type="GO" id="GO:0003724">
    <property type="term" value="F:RNA helicase activity"/>
    <property type="evidence" value="ECO:0007669"/>
    <property type="project" value="UniProtKB-EC"/>
</dbReference>
<dbReference type="Proteomes" id="UP001224775">
    <property type="component" value="Unassembled WGS sequence"/>
</dbReference>
<evidence type="ECO:0000259" key="15">
    <source>
        <dbReference type="PROSITE" id="PS51192"/>
    </source>
</evidence>
<comment type="function">
    <text evidence="11">ATP-dependent RNA helicase required for 60S ribosomal subunit synthesis. Involved in efficient pre-rRNA processing, predominantly at site A3, which is necessary for the normal formation of 25S and 5.8S rRNAs.</text>
</comment>
<keyword evidence="6 13" id="KW-0547">Nucleotide-binding</keyword>
<evidence type="ECO:0000256" key="14">
    <source>
        <dbReference type="SAM" id="MobiDB-lite"/>
    </source>
</evidence>
<comment type="subcellular location">
    <subcellularLocation>
        <location evidence="1">Nucleus</location>
        <location evidence="1">Nucleolus</location>
    </subcellularLocation>
</comment>
<dbReference type="Pfam" id="PF00271">
    <property type="entry name" value="Helicase_C"/>
    <property type="match status" value="1"/>
</dbReference>
<dbReference type="PROSITE" id="PS51195">
    <property type="entry name" value="Q_MOTIF"/>
    <property type="match status" value="1"/>
</dbReference>
<evidence type="ECO:0000256" key="13">
    <source>
        <dbReference type="RuleBase" id="RU000492"/>
    </source>
</evidence>
<dbReference type="Pfam" id="PF00270">
    <property type="entry name" value="DEAD"/>
    <property type="match status" value="1"/>
</dbReference>
<dbReference type="Gene3D" id="3.40.50.300">
    <property type="entry name" value="P-loop containing nucleotide triphosphate hydrolases"/>
    <property type="match status" value="2"/>
</dbReference>
<dbReference type="CDD" id="cd18787">
    <property type="entry name" value="SF2_C_DEAD"/>
    <property type="match status" value="1"/>
</dbReference>
<evidence type="ECO:0000256" key="7">
    <source>
        <dbReference type="ARBA" id="ARBA00022801"/>
    </source>
</evidence>
<dbReference type="InterPro" id="IPR000629">
    <property type="entry name" value="RNA-helicase_DEAD-box_CS"/>
</dbReference>
<dbReference type="SMART" id="SM00487">
    <property type="entry name" value="DEXDc"/>
    <property type="match status" value="1"/>
</dbReference>
<feature type="domain" description="Helicase C-terminal" evidence="16">
    <location>
        <begin position="384"/>
        <end position="553"/>
    </location>
</feature>
<dbReference type="SUPFAM" id="SSF52540">
    <property type="entry name" value="P-loop containing nucleoside triphosphate hydrolases"/>
    <property type="match status" value="1"/>
</dbReference>
<evidence type="ECO:0000256" key="3">
    <source>
        <dbReference type="ARBA" id="ARBA00012552"/>
    </source>
</evidence>
<feature type="domain" description="Helicase ATP-binding" evidence="15">
    <location>
        <begin position="167"/>
        <end position="348"/>
    </location>
</feature>
<keyword evidence="4" id="KW-0690">Ribosome biogenesis</keyword>
<dbReference type="PROSITE" id="PS51194">
    <property type="entry name" value="HELICASE_CTER"/>
    <property type="match status" value="1"/>
</dbReference>
<evidence type="ECO:0000256" key="11">
    <source>
        <dbReference type="ARBA" id="ARBA00037449"/>
    </source>
</evidence>
<feature type="compositionally biased region" description="Gly residues" evidence="14">
    <location>
        <begin position="563"/>
        <end position="602"/>
    </location>
</feature>
<feature type="compositionally biased region" description="Basic and acidic residues" evidence="14">
    <location>
        <begin position="40"/>
        <end position="51"/>
    </location>
</feature>
<sequence length="608" mass="67104">MSDAEEKARKAEKKAKLKAEAEKLGITYEELKKQKKEKKEKKESKRKREAEQLGGDDEDRQQEKKRMRSWSGDFGDEEKKTETKRARTRSMDKAEETAKIVKEEKSQSAEEWRTAHQITVRGHGKRINEKFADPFIEFDDAPFNPVIQKTLKAAGFERPTLIQSQAWPIALQGTDLISIAKTGSGKTCGFLLPAFHNFLQTKGAPGNGRNFQGPMMIVLAPTRELAIQILDETQKFGRPIGIRSVCCYGGSPKYPQIQALQRGVECIIATPGRINDLIEMRKADLSGVKFVVLDEADRMLDMGFEPQIRSILSNVPEATKRQTLLFSATWPKEIQKLAFDFLNEPVQINVGEVNALNANKDITQNIIMLSDDEKLDKLKEILTQLVDSADESEEKSAPAPTGRFAPKPVDLGGKKHAKIIVFVAKKYVAHELANQLWDDGFACDSLHGDRAQWERTKVIGAFKEGTLRMLIATDVAARGLDVKDVGAVVNYDMPVGVNGAEDYIHRIGRTGRAGAKGTAHTFFTPGDKKLATELVRILEDAKQEVPDELRRYVRPKFGGRGGFGGRGRGGYSGGRGGRGDYMGGGGGRGGGGFRGRGGGGFRGRGRGR</sequence>
<evidence type="ECO:0000256" key="5">
    <source>
        <dbReference type="ARBA" id="ARBA00022552"/>
    </source>
</evidence>
<dbReference type="AlphaFoldDB" id="A0AAD8YF67"/>
<dbReference type="PROSITE" id="PS51192">
    <property type="entry name" value="HELICASE_ATP_BIND_1"/>
    <property type="match status" value="1"/>
</dbReference>
<keyword evidence="7 13" id="KW-0378">Hydrolase</keyword>
<comment type="caution">
    <text evidence="18">The sequence shown here is derived from an EMBL/GenBank/DDBJ whole genome shotgun (WGS) entry which is preliminary data.</text>
</comment>
<feature type="region of interest" description="Disordered" evidence="14">
    <location>
        <begin position="1"/>
        <end position="108"/>
    </location>
</feature>
<dbReference type="PROSITE" id="PS00039">
    <property type="entry name" value="DEAD_ATP_HELICASE"/>
    <property type="match status" value="1"/>
</dbReference>
<keyword evidence="10" id="KW-0539">Nucleus</keyword>
<evidence type="ECO:0000256" key="9">
    <source>
        <dbReference type="ARBA" id="ARBA00022840"/>
    </source>
</evidence>
<reference evidence="18" key="1">
    <citation type="submission" date="2023-06" db="EMBL/GenBank/DDBJ databases">
        <title>Survivors Of The Sea: Transcriptome response of Skeletonema marinoi to long-term dormancy.</title>
        <authorList>
            <person name="Pinder M.I.M."/>
            <person name="Kourtchenko O."/>
            <person name="Robertson E.K."/>
            <person name="Larsson T."/>
            <person name="Maumus F."/>
            <person name="Osuna-Cruz C.M."/>
            <person name="Vancaester E."/>
            <person name="Stenow R."/>
            <person name="Vandepoele K."/>
            <person name="Ploug H."/>
            <person name="Bruchert V."/>
            <person name="Godhe A."/>
            <person name="Topel M."/>
        </authorList>
    </citation>
    <scope>NUCLEOTIDE SEQUENCE</scope>
    <source>
        <strain evidence="18">R05AC</strain>
    </source>
</reference>
<dbReference type="EMBL" id="JATAAI010000006">
    <property type="protein sequence ID" value="KAK1744738.1"/>
    <property type="molecule type" value="Genomic_DNA"/>
</dbReference>
<dbReference type="InterPro" id="IPR014014">
    <property type="entry name" value="RNA_helicase_DEAD_Q_motif"/>
</dbReference>
<keyword evidence="5" id="KW-0698">rRNA processing</keyword>
<dbReference type="PANTHER" id="PTHR47958">
    <property type="entry name" value="ATP-DEPENDENT RNA HELICASE DBP3"/>
    <property type="match status" value="1"/>
</dbReference>
<evidence type="ECO:0000256" key="4">
    <source>
        <dbReference type="ARBA" id="ARBA00022517"/>
    </source>
</evidence>
<feature type="compositionally biased region" description="Basic and acidic residues" evidence="14">
    <location>
        <begin position="77"/>
        <end position="108"/>
    </location>
</feature>
<accession>A0AAD8YF67</accession>
<keyword evidence="9 13" id="KW-0067">ATP-binding</keyword>
<dbReference type="InterPro" id="IPR014001">
    <property type="entry name" value="Helicase_ATP-bd"/>
</dbReference>
<name>A0AAD8YF67_9STRA</name>
<dbReference type="GO" id="GO:0005524">
    <property type="term" value="F:ATP binding"/>
    <property type="evidence" value="ECO:0007669"/>
    <property type="project" value="UniProtKB-KW"/>
</dbReference>